<gene>
    <name evidence="1" type="ORF">ECE50_013685</name>
</gene>
<dbReference type="Proteomes" id="UP000281028">
    <property type="component" value="Unassembled WGS sequence"/>
</dbReference>
<dbReference type="RefSeq" id="WP_127038014.1">
    <property type="nucleotide sequence ID" value="NZ_JAABOK010000013.1"/>
</dbReference>
<keyword evidence="2" id="KW-1185">Reference proteome</keyword>
<name>A0A3S1CZE2_9BACT</name>
<proteinExistence type="predicted"/>
<dbReference type="OrthoDB" id="680819at2"/>
<sequence length="117" mass="11636">MENNKSISKKMLLSGSLVAAAILGFAASQPASANPVSYHHMGTGEAVRSALTGNGAAASAMELACGAKKDSAGVKKGKEGKCGEGKCGEGKCGTDKKKGEKKGGKGHKPKSDTTKGA</sequence>
<dbReference type="AlphaFoldDB" id="A0A3S1CZE2"/>
<dbReference type="EMBL" id="RIAR02000001">
    <property type="protein sequence ID" value="NSL87893.1"/>
    <property type="molecule type" value="Genomic_DNA"/>
</dbReference>
<evidence type="ECO:0000313" key="1">
    <source>
        <dbReference type="EMBL" id="NSL87893.1"/>
    </source>
</evidence>
<evidence type="ECO:0000313" key="2">
    <source>
        <dbReference type="Proteomes" id="UP000281028"/>
    </source>
</evidence>
<accession>A0A3S1CZE2</accession>
<protein>
    <submittedName>
        <fullName evidence="1">Uncharacterized protein</fullName>
    </submittedName>
</protein>
<comment type="caution">
    <text evidence="1">The sequence shown here is derived from an EMBL/GenBank/DDBJ whole genome shotgun (WGS) entry which is preliminary data.</text>
</comment>
<organism evidence="1 2">
    <name type="scientific">Chitinophaga solisilvae</name>
    <dbReference type="NCBI Taxonomy" id="1233460"/>
    <lineage>
        <taxon>Bacteria</taxon>
        <taxon>Pseudomonadati</taxon>
        <taxon>Bacteroidota</taxon>
        <taxon>Chitinophagia</taxon>
        <taxon>Chitinophagales</taxon>
        <taxon>Chitinophagaceae</taxon>
        <taxon>Chitinophaga</taxon>
    </lineage>
</organism>
<reference evidence="1" key="1">
    <citation type="submission" date="2020-05" db="EMBL/GenBank/DDBJ databases">
        <title>Chitinophaga laudate sp. nov., isolated from a tropical peat swamp.</title>
        <authorList>
            <person name="Goh C.B.S."/>
            <person name="Lee M.S."/>
            <person name="Parimannan S."/>
            <person name="Pasbakhsh P."/>
            <person name="Yule C.M."/>
            <person name="Rajandas H."/>
            <person name="Loke S."/>
            <person name="Croft L."/>
            <person name="Tan J.B.L."/>
        </authorList>
    </citation>
    <scope>NUCLEOTIDE SEQUENCE</scope>
    <source>
        <strain evidence="1">Mgbs1</strain>
    </source>
</reference>